<keyword evidence="4" id="KW-0067">ATP-binding</keyword>
<dbReference type="InterPro" id="IPR023313">
    <property type="entry name" value="UBQ-conjugating_AS"/>
</dbReference>
<dbReference type="PROSITE" id="PS00183">
    <property type="entry name" value="UBC_1"/>
    <property type="match status" value="1"/>
</dbReference>
<evidence type="ECO:0000256" key="4">
    <source>
        <dbReference type="RuleBase" id="RU362109"/>
    </source>
</evidence>
<protein>
    <submittedName>
        <fullName evidence="6">Ubiquitin-conjugating enzyme E2 7</fullName>
    </submittedName>
</protein>
<dbReference type="EMBL" id="BKCJ011303355">
    <property type="protein sequence ID" value="GFD17856.1"/>
    <property type="molecule type" value="Genomic_DNA"/>
</dbReference>
<dbReference type="AlphaFoldDB" id="A0A699U930"/>
<feature type="active site" description="Glycyl thioester intermediate" evidence="3">
    <location>
        <position position="51"/>
    </location>
</feature>
<evidence type="ECO:0000313" key="6">
    <source>
        <dbReference type="EMBL" id="GFD17856.1"/>
    </source>
</evidence>
<gene>
    <name evidence="6" type="ORF">Tci_889825</name>
</gene>
<dbReference type="PROSITE" id="PS50127">
    <property type="entry name" value="UBC_2"/>
    <property type="match status" value="1"/>
</dbReference>
<comment type="similarity">
    <text evidence="4">Belongs to the ubiquitin-conjugating enzyme family.</text>
</comment>
<dbReference type="PANTHER" id="PTHR24067">
    <property type="entry name" value="UBIQUITIN-CONJUGATING ENZYME E2"/>
    <property type="match status" value="1"/>
</dbReference>
<reference evidence="6" key="1">
    <citation type="journal article" date="2019" name="Sci. Rep.">
        <title>Draft genome of Tanacetum cinerariifolium, the natural source of mosquito coil.</title>
        <authorList>
            <person name="Yamashiro T."/>
            <person name="Shiraishi A."/>
            <person name="Satake H."/>
            <person name="Nakayama K."/>
        </authorList>
    </citation>
    <scope>NUCLEOTIDE SEQUENCE</scope>
</reference>
<dbReference type="InterPro" id="IPR050113">
    <property type="entry name" value="Ub_conjugating_enzyme"/>
</dbReference>
<feature type="non-terminal residue" evidence="6">
    <location>
        <position position="1"/>
    </location>
</feature>
<dbReference type="GO" id="GO:0016740">
    <property type="term" value="F:transferase activity"/>
    <property type="evidence" value="ECO:0007669"/>
    <property type="project" value="UniProtKB-KW"/>
</dbReference>
<name>A0A699U930_TANCI</name>
<keyword evidence="2 4" id="KW-0833">Ubl conjugation pathway</keyword>
<evidence type="ECO:0000259" key="5">
    <source>
        <dbReference type="PROSITE" id="PS50127"/>
    </source>
</evidence>
<proteinExistence type="inferred from homology"/>
<dbReference type="SUPFAM" id="SSF54495">
    <property type="entry name" value="UBC-like"/>
    <property type="match status" value="1"/>
</dbReference>
<organism evidence="6">
    <name type="scientific">Tanacetum cinerariifolium</name>
    <name type="common">Dalmatian daisy</name>
    <name type="synonym">Chrysanthemum cinerariifolium</name>
    <dbReference type="NCBI Taxonomy" id="118510"/>
    <lineage>
        <taxon>Eukaryota</taxon>
        <taxon>Viridiplantae</taxon>
        <taxon>Streptophyta</taxon>
        <taxon>Embryophyta</taxon>
        <taxon>Tracheophyta</taxon>
        <taxon>Spermatophyta</taxon>
        <taxon>Magnoliopsida</taxon>
        <taxon>eudicotyledons</taxon>
        <taxon>Gunneridae</taxon>
        <taxon>Pentapetalae</taxon>
        <taxon>asterids</taxon>
        <taxon>campanulids</taxon>
        <taxon>Asterales</taxon>
        <taxon>Asteraceae</taxon>
        <taxon>Asteroideae</taxon>
        <taxon>Anthemideae</taxon>
        <taxon>Anthemidinae</taxon>
        <taxon>Tanacetum</taxon>
    </lineage>
</organism>
<evidence type="ECO:0000256" key="2">
    <source>
        <dbReference type="ARBA" id="ARBA00022786"/>
    </source>
</evidence>
<dbReference type="InterPro" id="IPR000608">
    <property type="entry name" value="UBC"/>
</dbReference>
<evidence type="ECO:0000256" key="1">
    <source>
        <dbReference type="ARBA" id="ARBA00022679"/>
    </source>
</evidence>
<feature type="non-terminal residue" evidence="6">
    <location>
        <position position="77"/>
    </location>
</feature>
<sequence>YMFLLIVSMWISSSKDYLQLYLTNDYPQKPLTVQFTSEFWHPNVYPDGKVCISILHPPGEDPNGYETAMERWNPVHT</sequence>
<dbReference type="InterPro" id="IPR016135">
    <property type="entry name" value="UBQ-conjugating_enzyme/RWD"/>
</dbReference>
<keyword evidence="1" id="KW-0808">Transferase</keyword>
<dbReference type="Pfam" id="PF00179">
    <property type="entry name" value="UQ_con"/>
    <property type="match status" value="1"/>
</dbReference>
<dbReference type="Gene3D" id="3.10.110.10">
    <property type="entry name" value="Ubiquitin Conjugating Enzyme"/>
    <property type="match status" value="1"/>
</dbReference>
<comment type="caution">
    <text evidence="6">The sequence shown here is derived from an EMBL/GenBank/DDBJ whole genome shotgun (WGS) entry which is preliminary data.</text>
</comment>
<accession>A0A699U930</accession>
<evidence type="ECO:0000256" key="3">
    <source>
        <dbReference type="PROSITE-ProRule" id="PRU10133"/>
    </source>
</evidence>
<feature type="domain" description="UBC core" evidence="5">
    <location>
        <begin position="1"/>
        <end position="77"/>
    </location>
</feature>
<dbReference type="GO" id="GO:0005524">
    <property type="term" value="F:ATP binding"/>
    <property type="evidence" value="ECO:0007669"/>
    <property type="project" value="UniProtKB-UniRule"/>
</dbReference>
<keyword evidence="4" id="KW-0547">Nucleotide-binding</keyword>